<organism evidence="1 2">
    <name type="scientific">Protopolystoma xenopodis</name>
    <dbReference type="NCBI Taxonomy" id="117903"/>
    <lineage>
        <taxon>Eukaryota</taxon>
        <taxon>Metazoa</taxon>
        <taxon>Spiralia</taxon>
        <taxon>Lophotrochozoa</taxon>
        <taxon>Platyhelminthes</taxon>
        <taxon>Monogenea</taxon>
        <taxon>Polyopisthocotylea</taxon>
        <taxon>Polystomatidea</taxon>
        <taxon>Polystomatidae</taxon>
        <taxon>Protopolystoma</taxon>
    </lineage>
</organism>
<sequence length="91" mass="10712">MPFNVDNKVRFIHPPPYRFITPSRMPIDLRLHNRPLLERCLSVVQELRGPAKLGWFQEFKEQLIKRLRGKTSTLIFALNPDNIGWHSVDGF</sequence>
<evidence type="ECO:0000313" key="2">
    <source>
        <dbReference type="Proteomes" id="UP000784294"/>
    </source>
</evidence>
<dbReference type="Pfam" id="PF25228">
    <property type="entry name" value="Lips"/>
    <property type="match status" value="1"/>
</dbReference>
<evidence type="ECO:0000313" key="1">
    <source>
        <dbReference type="EMBL" id="VEL21131.1"/>
    </source>
</evidence>
<dbReference type="InterPro" id="IPR057435">
    <property type="entry name" value="Lips"/>
</dbReference>
<accession>A0A448WVA4</accession>
<proteinExistence type="predicted"/>
<dbReference type="EMBL" id="CAAALY010049752">
    <property type="protein sequence ID" value="VEL21131.1"/>
    <property type="molecule type" value="Genomic_DNA"/>
</dbReference>
<protein>
    <submittedName>
        <fullName evidence="1">Uncharacterized protein</fullName>
    </submittedName>
</protein>
<reference evidence="1" key="1">
    <citation type="submission" date="2018-11" db="EMBL/GenBank/DDBJ databases">
        <authorList>
            <consortium name="Pathogen Informatics"/>
        </authorList>
    </citation>
    <scope>NUCLEOTIDE SEQUENCE</scope>
</reference>
<gene>
    <name evidence="1" type="ORF">PXEA_LOCUS14571</name>
</gene>
<comment type="caution">
    <text evidence="1">The sequence shown here is derived from an EMBL/GenBank/DDBJ whole genome shotgun (WGS) entry which is preliminary data.</text>
</comment>
<name>A0A448WVA4_9PLAT</name>
<keyword evidence="2" id="KW-1185">Reference proteome</keyword>
<dbReference type="AlphaFoldDB" id="A0A448WVA4"/>
<dbReference type="OrthoDB" id="10003277at2759"/>
<dbReference type="Proteomes" id="UP000784294">
    <property type="component" value="Unassembled WGS sequence"/>
</dbReference>